<name>B6JEL3_AFIC5</name>
<evidence type="ECO:0000313" key="1">
    <source>
        <dbReference type="EMBL" id="AEI06579.1"/>
    </source>
</evidence>
<proteinExistence type="predicted"/>
<protein>
    <submittedName>
        <fullName evidence="1">Uncharacterized protein</fullName>
    </submittedName>
</protein>
<dbReference type="Proteomes" id="UP000007730">
    <property type="component" value="Chromosome"/>
</dbReference>
<dbReference type="OrthoDB" id="5464931at2"/>
<accession>B6JEL3</accession>
<evidence type="ECO:0000313" key="2">
    <source>
        <dbReference type="Proteomes" id="UP000007730"/>
    </source>
</evidence>
<dbReference type="KEGG" id="ocg:OCA5_c18660"/>
<dbReference type="HOGENOM" id="CLU_148545_0_0_5"/>
<organism evidence="1 2">
    <name type="scientific">Afipia carboxidovorans (strain ATCC 49405 / DSM 1227 / KCTC 32145 / OM5)</name>
    <name type="common">Oligotropha carboxidovorans</name>
    <dbReference type="NCBI Taxonomy" id="504832"/>
    <lineage>
        <taxon>Bacteria</taxon>
        <taxon>Pseudomonadati</taxon>
        <taxon>Pseudomonadota</taxon>
        <taxon>Alphaproteobacteria</taxon>
        <taxon>Hyphomicrobiales</taxon>
        <taxon>Nitrobacteraceae</taxon>
        <taxon>Afipia</taxon>
    </lineage>
</organism>
<dbReference type="KEGG" id="oca:OCAR_6164"/>
<dbReference type="RefSeq" id="WP_012563305.1">
    <property type="nucleotide sequence ID" value="NC_011386.1"/>
</dbReference>
<dbReference type="AlphaFoldDB" id="B6JEL3"/>
<dbReference type="eggNOG" id="ENOG5032EKQ">
    <property type="taxonomic scope" value="Bacteria"/>
</dbReference>
<keyword evidence="2" id="KW-1185">Reference proteome</keyword>
<dbReference type="EMBL" id="CP002826">
    <property type="protein sequence ID" value="AEI06579.1"/>
    <property type="molecule type" value="Genomic_DNA"/>
</dbReference>
<reference evidence="1 2" key="1">
    <citation type="journal article" date="2011" name="J. Bacteriol.">
        <title>Complete genome sequences of the chemolithoautotrophic Oligotropha carboxidovorans strains OM4 and OM5.</title>
        <authorList>
            <person name="Volland S."/>
            <person name="Rachinger M."/>
            <person name="Strittmatter A."/>
            <person name="Daniel R."/>
            <person name="Gottschalk G."/>
            <person name="Meyer O."/>
        </authorList>
    </citation>
    <scope>NUCLEOTIDE SEQUENCE [LARGE SCALE GENOMIC DNA]</scope>
    <source>
        <strain evidence="2">ATCC 49405 / DSM 1227 / KCTC 32145 / OM5</strain>
    </source>
</reference>
<gene>
    <name evidence="1" type="ordered locus">OCA5_c18660</name>
</gene>
<dbReference type="PATRIC" id="fig|504832.7.peg.1990"/>
<dbReference type="STRING" id="504832.OCA5_c18660"/>
<sequence>MRDIANNIGVDQTLAPVDYAATTKGTAVDLFGFNSAAVVVNTGAITSAGLYVVKVQESDTTTDGDFTDVVADDLTGTLPTSLAATSVYKAGYIGNKRYIRAVITKTSGTSIVAGALVVKGNAADKPVA</sequence>